<evidence type="ECO:0000313" key="11">
    <source>
        <dbReference type="EMBL" id="WDE09969.1"/>
    </source>
</evidence>
<dbReference type="Pfam" id="PF05572">
    <property type="entry name" value="Peptidase_M43"/>
    <property type="match status" value="1"/>
</dbReference>
<evidence type="ECO:0000256" key="7">
    <source>
        <dbReference type="ARBA" id="ARBA00023049"/>
    </source>
</evidence>
<comment type="similarity">
    <text evidence="1">Belongs to the peptidase M43B family.</text>
</comment>
<dbReference type="SUPFAM" id="SSF55486">
    <property type="entry name" value="Metalloproteases ('zincins'), catalytic domain"/>
    <property type="match status" value="1"/>
</dbReference>
<feature type="signal peptide" evidence="9">
    <location>
        <begin position="1"/>
        <end position="20"/>
    </location>
</feature>
<dbReference type="RefSeq" id="WP_274049977.1">
    <property type="nucleotide sequence ID" value="NZ_CP059693.1"/>
</dbReference>
<evidence type="ECO:0000256" key="6">
    <source>
        <dbReference type="ARBA" id="ARBA00022833"/>
    </source>
</evidence>
<dbReference type="InterPro" id="IPR035986">
    <property type="entry name" value="PKD_dom_sf"/>
</dbReference>
<evidence type="ECO:0000256" key="9">
    <source>
        <dbReference type="SAM" id="SignalP"/>
    </source>
</evidence>
<evidence type="ECO:0000256" key="5">
    <source>
        <dbReference type="ARBA" id="ARBA00022801"/>
    </source>
</evidence>
<sequence>MSKKITTGLSLSLLCCSAWAGVALKDTPLPADLAFLNQTTHSTYSTYSSKASGQICGTDNNSQSWQQIQRENRRFRADSKSRDNEILNRLQQSQVAATANSQAVDGRYYIPVVFHIYGRQFNCDNGGSCLTDEKIIDALNKTNEDFLGLNTQDGPIAAEFQAIRENLNIEFVLAQKAPSGQASTGIVRYSREQKGYGNGSGHDSEIAADAWDNFKYMNVYIMNDLYDDGSTNNSGVAWYPQVSMSENNTARVVYNGAYLGTNTNENFRSVLTHEFGHFLNLPHTFEDGCSVHQAGFCEVTGDRACDTPQMGSSDMADNHLNCMGQTTNTENFMHYTDNYAMFTAEQVKRMTAALHGPARASLWGNSNLIATGLSQYTSDAAHPWDGSGTDLVPSGSTIVDISGISANQGEVETFAADIPGGTQAVAFYLDSFGDKDPDLYVSKGREPQKNGDSWDADHISFKTAGAAELITLSSPSDSDTYYSAVDAYSEYSNARLRVLGTTDPSLCATCRRQFLHDEQNLGSAKGATPKEYQFNVPGNASKTLVVIPGGYSGDPDIYVRKGQKPTGNNYDCRPFSAPKMAEYCEISGGGTVHVMIDPFLEYSDVKLQVYYETDEQAGQAPVARANGDYSGMQGQAISFSSAGSNDPDGSIAGYHWQFGDGASSKEADPVHTYAGSGEFTAILTVTDNDGLEATDSASVTVSGQSSPLESVCETQAAITGGRLTSGKAECLGSSENLWLSLADISGHQSLAVTIAHGQGNLDLYYRHGGWPSGSSYDASSENADNTECIYIADLSQISSYWGYFRVKNSSGGATMLAEFDTDGCRQ</sequence>
<protein>
    <submittedName>
        <fullName evidence="11">PKD domain-containing protein</fullName>
    </submittedName>
</protein>
<dbReference type="InterPro" id="IPR000601">
    <property type="entry name" value="PKD_dom"/>
</dbReference>
<evidence type="ECO:0000313" key="12">
    <source>
        <dbReference type="Proteomes" id="UP001215231"/>
    </source>
</evidence>
<feature type="domain" description="PKD" evidence="10">
    <location>
        <begin position="620"/>
        <end position="708"/>
    </location>
</feature>
<dbReference type="InterPro" id="IPR013783">
    <property type="entry name" value="Ig-like_fold"/>
</dbReference>
<dbReference type="Proteomes" id="UP001215231">
    <property type="component" value="Chromosome"/>
</dbReference>
<dbReference type="CDD" id="cd00146">
    <property type="entry name" value="PKD"/>
    <property type="match status" value="1"/>
</dbReference>
<keyword evidence="3" id="KW-0479">Metal-binding</keyword>
<evidence type="ECO:0000256" key="4">
    <source>
        <dbReference type="ARBA" id="ARBA00022729"/>
    </source>
</evidence>
<keyword evidence="2" id="KW-0645">Protease</keyword>
<keyword evidence="4 9" id="KW-0732">Signal</keyword>
<evidence type="ECO:0000256" key="2">
    <source>
        <dbReference type="ARBA" id="ARBA00022670"/>
    </source>
</evidence>
<accession>A0ABY7VA74</accession>
<evidence type="ECO:0000256" key="3">
    <source>
        <dbReference type="ARBA" id="ARBA00022723"/>
    </source>
</evidence>
<reference evidence="11 12" key="1">
    <citation type="journal article" date="2022" name="Mar. Drugs">
        <title>Bioassay-Guided Fractionation Leads to the Detection of Cholic Acid Generated by the Rare Thalassomonas sp.</title>
        <authorList>
            <person name="Pheiffer F."/>
            <person name="Schneider Y.K."/>
            <person name="Hansen E.H."/>
            <person name="Andersen J.H."/>
            <person name="Isaksson J."/>
            <person name="Busche T."/>
            <person name="R C."/>
            <person name="Kalinowski J."/>
            <person name="Zyl L.V."/>
            <person name="Trindade M."/>
        </authorList>
    </citation>
    <scope>NUCLEOTIDE SEQUENCE [LARGE SCALE GENOMIC DNA]</scope>
    <source>
        <strain evidence="11 12">A5K-61T</strain>
    </source>
</reference>
<keyword evidence="8" id="KW-1015">Disulfide bond</keyword>
<dbReference type="InterPro" id="IPR024079">
    <property type="entry name" value="MetalloPept_cat_dom_sf"/>
</dbReference>
<dbReference type="SUPFAM" id="SSF49299">
    <property type="entry name" value="PKD domain"/>
    <property type="match status" value="1"/>
</dbReference>
<evidence type="ECO:0000256" key="8">
    <source>
        <dbReference type="ARBA" id="ARBA00023157"/>
    </source>
</evidence>
<dbReference type="Pfam" id="PF18911">
    <property type="entry name" value="PKD_4"/>
    <property type="match status" value="1"/>
</dbReference>
<dbReference type="Gene3D" id="3.40.390.10">
    <property type="entry name" value="Collagenase (Catalytic Domain)"/>
    <property type="match status" value="1"/>
</dbReference>
<dbReference type="PROSITE" id="PS50093">
    <property type="entry name" value="PKD"/>
    <property type="match status" value="1"/>
</dbReference>
<dbReference type="InterPro" id="IPR022409">
    <property type="entry name" value="PKD/Chitinase_dom"/>
</dbReference>
<dbReference type="EMBL" id="CP059693">
    <property type="protein sequence ID" value="WDE09969.1"/>
    <property type="molecule type" value="Genomic_DNA"/>
</dbReference>
<dbReference type="Gene3D" id="2.60.40.10">
    <property type="entry name" value="Immunoglobulins"/>
    <property type="match status" value="1"/>
</dbReference>
<dbReference type="PANTHER" id="PTHR47466">
    <property type="match status" value="1"/>
</dbReference>
<dbReference type="Gene3D" id="2.60.120.380">
    <property type="match status" value="3"/>
</dbReference>
<proteinExistence type="inferred from homology"/>
<dbReference type="SMART" id="SM00089">
    <property type="entry name" value="PKD"/>
    <property type="match status" value="1"/>
</dbReference>
<name>A0ABY7VA74_9GAMM</name>
<dbReference type="PANTHER" id="PTHR47466:SF1">
    <property type="entry name" value="METALLOPROTEASE MEP1 (AFU_ORTHOLOGUE AFUA_1G07730)-RELATED"/>
    <property type="match status" value="1"/>
</dbReference>
<evidence type="ECO:0000256" key="1">
    <source>
        <dbReference type="ARBA" id="ARBA00008721"/>
    </source>
</evidence>
<evidence type="ECO:0000259" key="10">
    <source>
        <dbReference type="PROSITE" id="PS50093"/>
    </source>
</evidence>
<organism evidence="11 12">
    <name type="scientific">Thalassomonas haliotis</name>
    <dbReference type="NCBI Taxonomy" id="485448"/>
    <lineage>
        <taxon>Bacteria</taxon>
        <taxon>Pseudomonadati</taxon>
        <taxon>Pseudomonadota</taxon>
        <taxon>Gammaproteobacteria</taxon>
        <taxon>Alteromonadales</taxon>
        <taxon>Colwelliaceae</taxon>
        <taxon>Thalassomonas</taxon>
    </lineage>
</organism>
<dbReference type="InterPro" id="IPR008754">
    <property type="entry name" value="Peptidase_M43"/>
</dbReference>
<feature type="chain" id="PRO_5045190211" evidence="9">
    <location>
        <begin position="21"/>
        <end position="826"/>
    </location>
</feature>
<keyword evidence="6" id="KW-0862">Zinc</keyword>
<keyword evidence="5" id="KW-0378">Hydrolase</keyword>
<keyword evidence="7" id="KW-0482">Metalloprotease</keyword>
<gene>
    <name evidence="11" type="ORF">H3N35_16875</name>
</gene>
<keyword evidence="12" id="KW-1185">Reference proteome</keyword>